<feature type="transmembrane region" description="Helical" evidence="1">
    <location>
        <begin position="207"/>
        <end position="227"/>
    </location>
</feature>
<dbReference type="Proteomes" id="UP000053766">
    <property type="component" value="Unassembled WGS sequence"/>
</dbReference>
<dbReference type="Pfam" id="PF05884">
    <property type="entry name" value="ZYG-11_interact"/>
    <property type="match status" value="1"/>
</dbReference>
<keyword evidence="1" id="KW-0812">Transmembrane</keyword>
<feature type="transmembrane region" description="Helical" evidence="1">
    <location>
        <begin position="63"/>
        <end position="86"/>
    </location>
</feature>
<dbReference type="STRING" id="29172.A0A0D8Y1Z3"/>
<organism evidence="2 3">
    <name type="scientific">Dictyocaulus viviparus</name>
    <name type="common">Bovine lungworm</name>
    <dbReference type="NCBI Taxonomy" id="29172"/>
    <lineage>
        <taxon>Eukaryota</taxon>
        <taxon>Metazoa</taxon>
        <taxon>Ecdysozoa</taxon>
        <taxon>Nematoda</taxon>
        <taxon>Chromadorea</taxon>
        <taxon>Rhabditida</taxon>
        <taxon>Rhabditina</taxon>
        <taxon>Rhabditomorpha</taxon>
        <taxon>Strongyloidea</taxon>
        <taxon>Metastrongylidae</taxon>
        <taxon>Dictyocaulus</taxon>
    </lineage>
</organism>
<protein>
    <submittedName>
        <fullName evidence="2">Uncharacterized protein</fullName>
    </submittedName>
</protein>
<keyword evidence="1" id="KW-0472">Membrane</keyword>
<feature type="transmembrane region" description="Helical" evidence="1">
    <location>
        <begin position="183"/>
        <end position="201"/>
    </location>
</feature>
<dbReference type="OrthoDB" id="5825307at2759"/>
<feature type="transmembrane region" description="Helical" evidence="1">
    <location>
        <begin position="152"/>
        <end position="171"/>
    </location>
</feature>
<keyword evidence="3" id="KW-1185">Reference proteome</keyword>
<reference evidence="3" key="2">
    <citation type="journal article" date="2016" name="Sci. Rep.">
        <title>Dictyocaulus viviparus genome, variome and transcriptome elucidate lungworm biology and support future intervention.</title>
        <authorList>
            <person name="McNulty S.N."/>
            <person name="Strube C."/>
            <person name="Rosa B.A."/>
            <person name="Martin J.C."/>
            <person name="Tyagi R."/>
            <person name="Choi Y.J."/>
            <person name="Wang Q."/>
            <person name="Hallsworth Pepin K."/>
            <person name="Zhang X."/>
            <person name="Ozersky P."/>
            <person name="Wilson R.K."/>
            <person name="Sternberg P.W."/>
            <person name="Gasser R.B."/>
            <person name="Mitreva M."/>
        </authorList>
    </citation>
    <scope>NUCLEOTIDE SEQUENCE [LARGE SCALE GENOMIC DNA]</scope>
    <source>
        <strain evidence="3">HannoverDv2000</strain>
    </source>
</reference>
<dbReference type="AlphaFoldDB" id="A0A0D8Y1Z3"/>
<accession>A0A0D8Y1Z3</accession>
<keyword evidence="1" id="KW-1133">Transmembrane helix</keyword>
<feature type="transmembrane region" description="Helical" evidence="1">
    <location>
        <begin position="126"/>
        <end position="146"/>
    </location>
</feature>
<dbReference type="InterPro" id="IPR008574">
    <property type="entry name" value="Nematodes_ZYG-11_interact"/>
</dbReference>
<feature type="transmembrane region" description="Helical" evidence="1">
    <location>
        <begin position="239"/>
        <end position="261"/>
    </location>
</feature>
<dbReference type="EMBL" id="KN716199">
    <property type="protein sequence ID" value="KJH50695.1"/>
    <property type="molecule type" value="Genomic_DNA"/>
</dbReference>
<gene>
    <name evidence="2" type="ORF">DICVIV_03135</name>
</gene>
<evidence type="ECO:0000256" key="1">
    <source>
        <dbReference type="SAM" id="Phobius"/>
    </source>
</evidence>
<proteinExistence type="predicted"/>
<dbReference type="PANTHER" id="PTHR31176">
    <property type="entry name" value="MFS DOMAIN-CONTAINING PROTEIN-RELATED"/>
    <property type="match status" value="1"/>
</dbReference>
<name>A0A0D8Y1Z3_DICVI</name>
<evidence type="ECO:0000313" key="2">
    <source>
        <dbReference type="EMBL" id="KJH50695.1"/>
    </source>
</evidence>
<evidence type="ECO:0000313" key="3">
    <source>
        <dbReference type="Proteomes" id="UP000053766"/>
    </source>
</evidence>
<reference evidence="2 3" key="1">
    <citation type="submission" date="2013-11" db="EMBL/GenBank/DDBJ databases">
        <title>Draft genome of the bovine lungworm Dictyocaulus viviparus.</title>
        <authorList>
            <person name="Mitreva M."/>
        </authorList>
    </citation>
    <scope>NUCLEOTIDE SEQUENCE [LARGE SCALE GENOMIC DNA]</scope>
    <source>
        <strain evidence="2 3">HannoverDv2000</strain>
    </source>
</reference>
<feature type="transmembrane region" description="Helical" evidence="1">
    <location>
        <begin position="92"/>
        <end position="114"/>
    </location>
</feature>
<dbReference type="PANTHER" id="PTHR31176:SF1">
    <property type="entry name" value="MFS DOMAIN-CONTAINING PROTEIN-RELATED"/>
    <property type="match status" value="1"/>
</dbReference>
<sequence>MALTDTFGSYQNEIGRACADGRQSVLRMKDDVPRMINDMKKTYSRVITDMSEVTVSHKLVIEIFAWSSALVLVNSIGSILGAYILHPIIGNFFGKFTASLCAYFFIPVLCHSGIKRRQRNFESENSIRMMMVIVAAVQGLLAGFAINHRYLAAQPIAFLTPVSLSFGYAGIVDQARRNRVKILGASLGAALAMNLILGALFDLLTLSYMFLTLGYIAIGGITMQLVFDRCHDTSGLVYQNVLCSLFVLFKGLTFHLFGTYIE</sequence>